<dbReference type="PANTHER" id="PTHR43467:SF2">
    <property type="entry name" value="COBALT-PRECORRIN-2 C(20)-METHYLTRANSFERASE"/>
    <property type="match status" value="1"/>
</dbReference>
<proteinExistence type="predicted"/>
<dbReference type="InterPro" id="IPR035996">
    <property type="entry name" value="4pyrrol_Methylase_sf"/>
</dbReference>
<dbReference type="InterPro" id="IPR036518">
    <property type="entry name" value="CobE/GbiG_C_sf"/>
</dbReference>
<gene>
    <name evidence="6" type="ORF">RI060_33030</name>
</gene>
<evidence type="ECO:0000313" key="6">
    <source>
        <dbReference type="EMBL" id="WND21886.1"/>
    </source>
</evidence>
<dbReference type="Gene3D" id="3.40.1010.10">
    <property type="entry name" value="Cobalt-precorrin-4 Transmethylase, Domain 1"/>
    <property type="match status" value="1"/>
</dbReference>
<evidence type="ECO:0000259" key="4">
    <source>
        <dbReference type="Pfam" id="PF00590"/>
    </source>
</evidence>
<dbReference type="SUPFAM" id="SSF159664">
    <property type="entry name" value="CobE/GbiG C-terminal domain-like"/>
    <property type="match status" value="1"/>
</dbReference>
<sequence>MSGTLVGVGVGPGDPELVTVRGVNALREADVVVVPVPATGARGRAEATVVHYVPEEKVVRVVLALDERSGRARREAAWAAAGNRVAGLLGNRGRVAFAAVGDPHVHSAFAYLARTVAESVPGVAVETVPGITAVQEFAARSGVVAPRGPAGEVAGVSRPLPDGEEVAPRAETAWPLPPLPEAAEREVVPRPPSLVVGVGASQGAPVEEVLGLVEGTLREAGLSAASVAELATVDTKAEEPGVVEAARRLGVPLVTYSAGQLAEVEVPNPSDAPLAAVGTPSVAEAAALVGGGELLVPKRKSAASPARATCAVVRRPGVDGLRPGARPDTSRDIETAPVAITCRETVRRPQGAEPGPGPTRPAGSEAVLNVPPYHSTSAEERL</sequence>
<dbReference type="InterPro" id="IPR014777">
    <property type="entry name" value="4pyrrole_Mease_sub1"/>
</dbReference>
<feature type="domain" description="CobE/GbiG C-terminal" evidence="5">
    <location>
        <begin position="194"/>
        <end position="312"/>
    </location>
</feature>
<accession>A0ABY9UG77</accession>
<evidence type="ECO:0000256" key="2">
    <source>
        <dbReference type="ARBA" id="ARBA00022573"/>
    </source>
</evidence>
<feature type="domain" description="Tetrapyrrole methylase" evidence="4">
    <location>
        <begin position="4"/>
        <end position="144"/>
    </location>
</feature>
<dbReference type="PANTHER" id="PTHR43467">
    <property type="entry name" value="COBALT-PRECORRIN-2 C(20)-METHYLTRANSFERASE"/>
    <property type="match status" value="1"/>
</dbReference>
<dbReference type="Proteomes" id="UP001249394">
    <property type="component" value="Chromosome"/>
</dbReference>
<evidence type="ECO:0000313" key="7">
    <source>
        <dbReference type="Proteomes" id="UP001249394"/>
    </source>
</evidence>
<keyword evidence="7" id="KW-1185">Reference proteome</keyword>
<organism evidence="6 7">
    <name type="scientific">Streptomyces violaceus</name>
    <name type="common">Streptomyces venezuelae</name>
    <dbReference type="NCBI Taxonomy" id="1936"/>
    <lineage>
        <taxon>Bacteria</taxon>
        <taxon>Bacillati</taxon>
        <taxon>Actinomycetota</taxon>
        <taxon>Actinomycetes</taxon>
        <taxon>Kitasatosporales</taxon>
        <taxon>Streptomycetaceae</taxon>
        <taxon>Streptomyces</taxon>
    </lineage>
</organism>
<dbReference type="SUPFAM" id="SSF53790">
    <property type="entry name" value="Tetrapyrrole methylase"/>
    <property type="match status" value="1"/>
</dbReference>
<dbReference type="Gene3D" id="3.30.420.180">
    <property type="entry name" value="CobE/GbiG C-terminal domain"/>
    <property type="match status" value="1"/>
</dbReference>
<reference evidence="6 7" key="1">
    <citation type="submission" date="2023-09" db="EMBL/GenBank/DDBJ databases">
        <title>The genome sequence of Streptomyces anthocyanicus.</title>
        <authorList>
            <person name="Mo P."/>
        </authorList>
    </citation>
    <scope>NUCLEOTIDE SEQUENCE [LARGE SCALE GENOMIC DNA]</scope>
    <source>
        <strain evidence="6 7">JCM 4387</strain>
    </source>
</reference>
<dbReference type="EMBL" id="CP134213">
    <property type="protein sequence ID" value="WND21886.1"/>
    <property type="molecule type" value="Genomic_DNA"/>
</dbReference>
<comment type="pathway">
    <text evidence="1">Cofactor biosynthesis; adenosylcobalamin biosynthesis.</text>
</comment>
<name>A0ABY9UG77_STRVL</name>
<evidence type="ECO:0000256" key="1">
    <source>
        <dbReference type="ARBA" id="ARBA00004953"/>
    </source>
</evidence>
<dbReference type="InterPro" id="IPR000878">
    <property type="entry name" value="4pyrrol_Mease"/>
</dbReference>
<evidence type="ECO:0000259" key="5">
    <source>
        <dbReference type="Pfam" id="PF01890"/>
    </source>
</evidence>
<evidence type="ECO:0000256" key="3">
    <source>
        <dbReference type="SAM" id="MobiDB-lite"/>
    </source>
</evidence>
<dbReference type="Pfam" id="PF00590">
    <property type="entry name" value="TP_methylase"/>
    <property type="match status" value="1"/>
</dbReference>
<keyword evidence="2" id="KW-0169">Cobalamin biosynthesis</keyword>
<dbReference type="Pfam" id="PF01890">
    <property type="entry name" value="CbiG_C"/>
    <property type="match status" value="1"/>
</dbReference>
<feature type="region of interest" description="Disordered" evidence="3">
    <location>
        <begin position="344"/>
        <end position="382"/>
    </location>
</feature>
<protein>
    <submittedName>
        <fullName evidence="6">Cobalamin biosynthesis protein</fullName>
    </submittedName>
</protein>
<dbReference type="InterPro" id="IPR002750">
    <property type="entry name" value="CobE/GbiG_C"/>
</dbReference>